<comment type="caution">
    <text evidence="3">The sequence shown here is derived from an EMBL/GenBank/DDBJ whole genome shotgun (WGS) entry which is preliminary data.</text>
</comment>
<gene>
    <name evidence="3" type="ORF">SBOR_0811</name>
</gene>
<evidence type="ECO:0000259" key="2">
    <source>
        <dbReference type="Pfam" id="PF00135"/>
    </source>
</evidence>
<dbReference type="AlphaFoldDB" id="W9CPV4"/>
<name>W9CPV4_SCLBF</name>
<proteinExistence type="predicted"/>
<dbReference type="HOGENOM" id="CLU_006586_16_3_1"/>
<dbReference type="STRING" id="1432307.W9CPV4"/>
<feature type="domain" description="Carboxylesterase type B" evidence="2">
    <location>
        <begin position="168"/>
        <end position="235"/>
    </location>
</feature>
<dbReference type="Proteomes" id="UP000019487">
    <property type="component" value="Unassembled WGS sequence"/>
</dbReference>
<sequence>MRSPNSHLPLATGLMVGATASPLYKSPLDIPNWGKVQGVAALNSSVSEHVLTWADISFFGGIPFGAETSGANRWATPKPASPWNGTLDASDFGPICPTSNMALTAYSMSEDCLSVNIWTPATSSDEKLPVAFWSYGDGIAPPQPQFNGGGLAGDTRLTEESGDSSAGNNSTGNWGVLDQFLAIKWVHENIAAFGGDPDHITVMGQSFGSAATYHIVNSNLTSDNGIVGAISESGVRSPNDVETSYIALSYIDQTDAEALGAEAFEALNVTTVRPVLDFYAIPAKYIETLHDGAGNPVPYVTGGNSDEYGVSDTFTTTVSDYEGYISGNLGDSTDEFLSLYLAGNDSQASTSETTLVRDQSTVSCWQWMNGDTNSSGGINGYTYFWNYHPPDVGTTTHGSEIVYALGNLWAQAGVNYTAEDYYVSNVLSSYWANFIKTTDPNSGDSYNNGTLLATWKPNSPTKRETFKVGAEYAMIPIASSLAKIEAFLKWFAATPAI</sequence>
<feature type="region of interest" description="Disordered" evidence="1">
    <location>
        <begin position="144"/>
        <end position="170"/>
    </location>
</feature>
<dbReference type="SUPFAM" id="SSF53474">
    <property type="entry name" value="alpha/beta-Hydrolases"/>
    <property type="match status" value="1"/>
</dbReference>
<evidence type="ECO:0000256" key="1">
    <source>
        <dbReference type="SAM" id="MobiDB-lite"/>
    </source>
</evidence>
<dbReference type="PANTHER" id="PTHR11559">
    <property type="entry name" value="CARBOXYLESTERASE"/>
    <property type="match status" value="1"/>
</dbReference>
<dbReference type="Pfam" id="PF00135">
    <property type="entry name" value="COesterase"/>
    <property type="match status" value="3"/>
</dbReference>
<keyword evidence="4" id="KW-1185">Reference proteome</keyword>
<feature type="domain" description="Carboxylesterase type B" evidence="2">
    <location>
        <begin position="52"/>
        <end position="139"/>
    </location>
</feature>
<reference evidence="3 4" key="1">
    <citation type="journal article" date="2014" name="Genome Announc.">
        <title>Draft genome sequence of Sclerotinia borealis, a psychrophilic plant pathogenic fungus.</title>
        <authorList>
            <person name="Mardanov A.V."/>
            <person name="Beletsky A.V."/>
            <person name="Kadnikov V.V."/>
            <person name="Ignatov A.N."/>
            <person name="Ravin N.V."/>
        </authorList>
    </citation>
    <scope>NUCLEOTIDE SEQUENCE [LARGE SCALE GENOMIC DNA]</scope>
    <source>
        <strain evidence="4">F-4157</strain>
    </source>
</reference>
<evidence type="ECO:0000313" key="3">
    <source>
        <dbReference type="EMBL" id="ESZ98812.1"/>
    </source>
</evidence>
<dbReference type="InterPro" id="IPR029058">
    <property type="entry name" value="AB_hydrolase_fold"/>
</dbReference>
<feature type="domain" description="Carboxylesterase type B" evidence="2">
    <location>
        <begin position="264"/>
        <end position="471"/>
    </location>
</feature>
<dbReference type="OrthoDB" id="408631at2759"/>
<accession>W9CPV4</accession>
<protein>
    <recommendedName>
        <fullName evidence="2">Carboxylesterase type B domain-containing protein</fullName>
    </recommendedName>
</protein>
<evidence type="ECO:0000313" key="4">
    <source>
        <dbReference type="Proteomes" id="UP000019487"/>
    </source>
</evidence>
<dbReference type="Gene3D" id="3.40.50.1820">
    <property type="entry name" value="alpha/beta hydrolase"/>
    <property type="match status" value="1"/>
</dbReference>
<dbReference type="InterPro" id="IPR002018">
    <property type="entry name" value="CarbesteraseB"/>
</dbReference>
<dbReference type="InterPro" id="IPR050309">
    <property type="entry name" value="Type-B_Carboxylest/Lipase"/>
</dbReference>
<dbReference type="EMBL" id="AYSA01000032">
    <property type="protein sequence ID" value="ESZ98812.1"/>
    <property type="molecule type" value="Genomic_DNA"/>
</dbReference>
<organism evidence="3 4">
    <name type="scientific">Sclerotinia borealis (strain F-4128)</name>
    <dbReference type="NCBI Taxonomy" id="1432307"/>
    <lineage>
        <taxon>Eukaryota</taxon>
        <taxon>Fungi</taxon>
        <taxon>Dikarya</taxon>
        <taxon>Ascomycota</taxon>
        <taxon>Pezizomycotina</taxon>
        <taxon>Leotiomycetes</taxon>
        <taxon>Helotiales</taxon>
        <taxon>Sclerotiniaceae</taxon>
        <taxon>Sclerotinia</taxon>
    </lineage>
</organism>